<dbReference type="GO" id="GO:0042795">
    <property type="term" value="P:snRNA transcription by RNA polymerase II"/>
    <property type="evidence" value="ECO:0007669"/>
    <property type="project" value="TreeGrafter"/>
</dbReference>
<evidence type="ECO:0000256" key="1">
    <source>
        <dbReference type="ARBA" id="ARBA00023015"/>
    </source>
</evidence>
<dbReference type="InterPro" id="IPR009057">
    <property type="entry name" value="Homeodomain-like_sf"/>
</dbReference>
<keyword evidence="2" id="KW-0238">DNA-binding</keyword>
<keyword evidence="5" id="KW-0175">Coiled coil</keyword>
<dbReference type="Proteomes" id="UP001050691">
    <property type="component" value="Unassembled WGS sequence"/>
</dbReference>
<comment type="caution">
    <text evidence="9">The sequence shown here is derived from an EMBL/GenBank/DDBJ whole genome shotgun (WGS) entry which is preliminary data.</text>
</comment>
<dbReference type="Pfam" id="PF00249">
    <property type="entry name" value="Myb_DNA-binding"/>
    <property type="match status" value="1"/>
</dbReference>
<feature type="coiled-coil region" evidence="5">
    <location>
        <begin position="170"/>
        <end position="204"/>
    </location>
</feature>
<gene>
    <name evidence="9" type="ORF">Clacol_005650</name>
</gene>
<dbReference type="PROSITE" id="PS51294">
    <property type="entry name" value="HTH_MYB"/>
    <property type="match status" value="1"/>
</dbReference>
<organism evidence="9 10">
    <name type="scientific">Clathrus columnatus</name>
    <dbReference type="NCBI Taxonomy" id="1419009"/>
    <lineage>
        <taxon>Eukaryota</taxon>
        <taxon>Fungi</taxon>
        <taxon>Dikarya</taxon>
        <taxon>Basidiomycota</taxon>
        <taxon>Agaricomycotina</taxon>
        <taxon>Agaricomycetes</taxon>
        <taxon>Phallomycetidae</taxon>
        <taxon>Phallales</taxon>
        <taxon>Clathraceae</taxon>
        <taxon>Clathrus</taxon>
    </lineage>
</organism>
<feature type="compositionally biased region" description="Low complexity" evidence="6">
    <location>
        <begin position="285"/>
        <end position="298"/>
    </location>
</feature>
<dbReference type="Gene3D" id="1.10.10.60">
    <property type="entry name" value="Homeodomain-like"/>
    <property type="match status" value="1"/>
</dbReference>
<dbReference type="CDD" id="cd00167">
    <property type="entry name" value="SANT"/>
    <property type="match status" value="1"/>
</dbReference>
<evidence type="ECO:0000256" key="2">
    <source>
        <dbReference type="ARBA" id="ARBA00023125"/>
    </source>
</evidence>
<protein>
    <submittedName>
        <fullName evidence="9">Uncharacterized protein</fullName>
    </submittedName>
</protein>
<reference evidence="9" key="1">
    <citation type="submission" date="2021-10" db="EMBL/GenBank/DDBJ databases">
        <title>De novo Genome Assembly of Clathrus columnatus (Basidiomycota, Fungi) Using Illumina and Nanopore Sequence Data.</title>
        <authorList>
            <person name="Ogiso-Tanaka E."/>
            <person name="Itagaki H."/>
            <person name="Hosoya T."/>
            <person name="Hosaka K."/>
        </authorList>
    </citation>
    <scope>NUCLEOTIDE SEQUENCE</scope>
    <source>
        <strain evidence="9">MO-923</strain>
    </source>
</reference>
<feature type="compositionally biased region" description="Low complexity" evidence="6">
    <location>
        <begin position="582"/>
        <end position="591"/>
    </location>
</feature>
<dbReference type="GO" id="GO:0042796">
    <property type="term" value="P:snRNA transcription by RNA polymerase III"/>
    <property type="evidence" value="ECO:0007669"/>
    <property type="project" value="TreeGrafter"/>
</dbReference>
<dbReference type="InterPro" id="IPR017930">
    <property type="entry name" value="Myb_dom"/>
</dbReference>
<feature type="region of interest" description="Disordered" evidence="6">
    <location>
        <begin position="229"/>
        <end position="336"/>
    </location>
</feature>
<feature type="compositionally biased region" description="Low complexity" evidence="6">
    <location>
        <begin position="613"/>
        <end position="624"/>
    </location>
</feature>
<evidence type="ECO:0000313" key="10">
    <source>
        <dbReference type="Proteomes" id="UP001050691"/>
    </source>
</evidence>
<accession>A0AAV5A9X1</accession>
<feature type="region of interest" description="Disordered" evidence="6">
    <location>
        <begin position="364"/>
        <end position="420"/>
    </location>
</feature>
<dbReference type="PANTHER" id="PTHR46621">
    <property type="entry name" value="SNRNA-ACTIVATING PROTEIN COMPLEX SUBUNIT 4"/>
    <property type="match status" value="1"/>
</dbReference>
<feature type="region of interest" description="Disordered" evidence="6">
    <location>
        <begin position="1"/>
        <end position="47"/>
    </location>
</feature>
<dbReference type="GO" id="GO:0001006">
    <property type="term" value="F:RNA polymerase III type 3 promoter sequence-specific DNA binding"/>
    <property type="evidence" value="ECO:0007669"/>
    <property type="project" value="TreeGrafter"/>
</dbReference>
<sequence length="768" mass="84551">MAVSSPSLSISDIMHPLTPPPTLSSSINSKTPPPSPKSSTPEPLELAEIEDMRKRVMSMGYGESSKGKEKATSKEQELADMLLKLTHPAALPQPSQLHAQAETIANLIQQREFLIQRSADERELWDAERESWARAAQALLMRGRKEMTLVDKEDVSTSQYAISDISSQRLQVSERINAQLYNEKKILQQKLTEVQNRLGALESELHHLKPLLLLQPSAAIHHASSGLSWSASLPNIGPSTPRRGTGRWNGASDYEQDSDDETRRLQPRPQFRNPVLRPVGSESIFPAFQPSFPSSPQKSKGRRDIHSPVIPSSSGQTPKTPRKKVGHVIATSSKPISSDARTEHLLLAARKIGMQRATYLSGVYAQSHSPPEPSSPRKQRRTASPSKPQQTPKTPRRTGNTSTPLLTRTPLDTSSTHPKTPLQSLLSVAQSVLSNPGTHDLAPPESPLAKRRKANHSSSLLPEPATPPNYKGKEKQEAFKTSRFRSALDFLADQAEAYGSKSGSRERDEQPTPIVQGDVEMEDATGSTDHDSNADVNAHEEQDKSFYKSGVASGDPAEILPETQETGIESQSRGGTPPFPPEFSSVPEQSSNLVANEELLNLPSKSPKDRSKSSGSDSLSLAPAIDLTPRASRSPAPQNLQQRSRQNSRSQSADNDNGVSAFTMFSLHHSQPPDSPGPGGAEASSITLTSRIDGMKFIAEDPPRRTRSPYTRWTKEEDELLAKAVAQYGQKWDLVQKELPSRSYHQVRQRWLRRSSIVKWLAVIDYEF</sequence>
<dbReference type="AlphaFoldDB" id="A0AAV5A9X1"/>
<feature type="compositionally biased region" description="Polar residues" evidence="6">
    <location>
        <begin position="563"/>
        <end position="574"/>
    </location>
</feature>
<evidence type="ECO:0000256" key="6">
    <source>
        <dbReference type="SAM" id="MobiDB-lite"/>
    </source>
</evidence>
<proteinExistence type="predicted"/>
<evidence type="ECO:0000259" key="8">
    <source>
        <dbReference type="PROSITE" id="PS51294"/>
    </source>
</evidence>
<feature type="compositionally biased region" description="Basic and acidic residues" evidence="6">
    <location>
        <begin position="471"/>
        <end position="480"/>
    </location>
</feature>
<feature type="compositionally biased region" description="Basic and acidic residues" evidence="6">
    <location>
        <begin position="528"/>
        <end position="546"/>
    </location>
</feature>
<feature type="region of interest" description="Disordered" evidence="6">
    <location>
        <begin position="434"/>
        <end position="481"/>
    </location>
</feature>
<evidence type="ECO:0000256" key="5">
    <source>
        <dbReference type="SAM" id="Coils"/>
    </source>
</evidence>
<feature type="domain" description="Myb-like" evidence="7">
    <location>
        <begin position="705"/>
        <end position="755"/>
    </location>
</feature>
<evidence type="ECO:0000259" key="7">
    <source>
        <dbReference type="PROSITE" id="PS50090"/>
    </source>
</evidence>
<evidence type="ECO:0000313" key="9">
    <source>
        <dbReference type="EMBL" id="GJJ11417.1"/>
    </source>
</evidence>
<feature type="compositionally biased region" description="Polar residues" evidence="6">
    <location>
        <begin position="310"/>
        <end position="319"/>
    </location>
</feature>
<keyword evidence="4" id="KW-0539">Nucleus</keyword>
<evidence type="ECO:0000256" key="3">
    <source>
        <dbReference type="ARBA" id="ARBA00023163"/>
    </source>
</evidence>
<dbReference type="InterPro" id="IPR051575">
    <property type="entry name" value="Myb-like_DNA-bd"/>
</dbReference>
<feature type="domain" description="HTH myb-type" evidence="8">
    <location>
        <begin position="712"/>
        <end position="759"/>
    </location>
</feature>
<feature type="compositionally biased region" description="Polar residues" evidence="6">
    <location>
        <begin position="1"/>
        <end position="10"/>
    </location>
</feature>
<name>A0AAV5A9X1_9AGAM</name>
<keyword evidence="3" id="KW-0804">Transcription</keyword>
<feature type="compositionally biased region" description="Low complexity" evidence="6">
    <location>
        <begin position="641"/>
        <end position="652"/>
    </location>
</feature>
<keyword evidence="10" id="KW-1185">Reference proteome</keyword>
<feature type="region of interest" description="Disordered" evidence="6">
    <location>
        <begin position="495"/>
        <end position="658"/>
    </location>
</feature>
<dbReference type="PANTHER" id="PTHR46621:SF1">
    <property type="entry name" value="SNRNA-ACTIVATING PROTEIN COMPLEX SUBUNIT 4"/>
    <property type="match status" value="1"/>
</dbReference>
<dbReference type="GO" id="GO:0000978">
    <property type="term" value="F:RNA polymerase II cis-regulatory region sequence-specific DNA binding"/>
    <property type="evidence" value="ECO:0007669"/>
    <property type="project" value="TreeGrafter"/>
</dbReference>
<dbReference type="InterPro" id="IPR001005">
    <property type="entry name" value="SANT/Myb"/>
</dbReference>
<dbReference type="GO" id="GO:0019185">
    <property type="term" value="C:snRNA-activating protein complex"/>
    <property type="evidence" value="ECO:0007669"/>
    <property type="project" value="TreeGrafter"/>
</dbReference>
<keyword evidence="1" id="KW-0805">Transcription regulation</keyword>
<dbReference type="SUPFAM" id="SSF46689">
    <property type="entry name" value="Homeodomain-like"/>
    <property type="match status" value="1"/>
</dbReference>
<dbReference type="PROSITE" id="PS50090">
    <property type="entry name" value="MYB_LIKE"/>
    <property type="match status" value="1"/>
</dbReference>
<dbReference type="SMART" id="SM00717">
    <property type="entry name" value="SANT"/>
    <property type="match status" value="1"/>
</dbReference>
<evidence type="ECO:0000256" key="4">
    <source>
        <dbReference type="ARBA" id="ARBA00023242"/>
    </source>
</evidence>
<feature type="compositionally biased region" description="Polar residues" evidence="6">
    <location>
        <begin position="382"/>
        <end position="418"/>
    </location>
</feature>
<dbReference type="EMBL" id="BPWL01000006">
    <property type="protein sequence ID" value="GJJ11417.1"/>
    <property type="molecule type" value="Genomic_DNA"/>
</dbReference>